<dbReference type="GO" id="GO:0000105">
    <property type="term" value="P:L-histidine biosynthetic process"/>
    <property type="evidence" value="ECO:0007669"/>
    <property type="project" value="UniProtKB-UniRule"/>
</dbReference>
<dbReference type="GO" id="GO:0003949">
    <property type="term" value="F:1-(5-phosphoribosyl)-5-[(5-phosphoribosylamino)methylideneamino]imidazole-4-carboxamide isomerase activity"/>
    <property type="evidence" value="ECO:0007669"/>
    <property type="project" value="UniProtKB-UniRule"/>
</dbReference>
<reference evidence="11 12" key="1">
    <citation type="submission" date="2018-11" db="EMBL/GenBank/DDBJ databases">
        <title>Genomic Encyclopedia of Type Strains, Phase IV (KMG-IV): sequencing the most valuable type-strain genomes for metagenomic binning, comparative biology and taxonomic classification.</title>
        <authorList>
            <person name="Goeker M."/>
        </authorList>
    </citation>
    <scope>NUCLEOTIDE SEQUENCE [LARGE SCALE GENOMIC DNA]</scope>
    <source>
        <strain evidence="11 12">DSM 21945</strain>
    </source>
</reference>
<evidence type="ECO:0000256" key="8">
    <source>
        <dbReference type="ARBA" id="ARBA00023235"/>
    </source>
</evidence>
<feature type="active site" description="Proton acceptor" evidence="9">
    <location>
        <position position="7"/>
    </location>
</feature>
<dbReference type="InterPro" id="IPR023016">
    <property type="entry name" value="HisA/PriA"/>
</dbReference>
<dbReference type="GO" id="GO:0000162">
    <property type="term" value="P:L-tryptophan biosynthetic process"/>
    <property type="evidence" value="ECO:0007669"/>
    <property type="project" value="TreeGrafter"/>
</dbReference>
<evidence type="ECO:0000256" key="7">
    <source>
        <dbReference type="ARBA" id="ARBA00023102"/>
    </source>
</evidence>
<dbReference type="FunFam" id="3.20.20.70:FF:000009">
    <property type="entry name" value="1-(5-phosphoribosyl)-5-[(5-phosphoribosylamino)methylideneamino] imidazole-4-carboxamide isomerase"/>
    <property type="match status" value="1"/>
</dbReference>
<evidence type="ECO:0000313" key="12">
    <source>
        <dbReference type="Proteomes" id="UP000268033"/>
    </source>
</evidence>
<comment type="caution">
    <text evidence="11">The sequence shown here is derived from an EMBL/GenBank/DDBJ whole genome shotgun (WGS) entry which is preliminary data.</text>
</comment>
<evidence type="ECO:0000313" key="11">
    <source>
        <dbReference type="EMBL" id="ROQ30124.1"/>
    </source>
</evidence>
<comment type="catalytic activity">
    <reaction evidence="1 9">
        <text>1-(5-phospho-beta-D-ribosyl)-5-[(5-phospho-beta-D-ribosylamino)methylideneamino]imidazole-4-carboxamide = 5-[(5-phospho-1-deoxy-D-ribulos-1-ylimino)methylamino]-1-(5-phospho-beta-D-ribosyl)imidazole-4-carboxamide</text>
        <dbReference type="Rhea" id="RHEA:15469"/>
        <dbReference type="ChEBI" id="CHEBI:58435"/>
        <dbReference type="ChEBI" id="CHEBI:58525"/>
        <dbReference type="EC" id="5.3.1.16"/>
    </reaction>
</comment>
<dbReference type="Proteomes" id="UP000268033">
    <property type="component" value="Unassembled WGS sequence"/>
</dbReference>
<evidence type="ECO:0000256" key="3">
    <source>
        <dbReference type="ARBA" id="ARBA00005133"/>
    </source>
</evidence>
<comment type="subcellular location">
    <subcellularLocation>
        <location evidence="2 9">Cytoplasm</location>
    </subcellularLocation>
</comment>
<evidence type="ECO:0000256" key="10">
    <source>
        <dbReference type="RuleBase" id="RU003657"/>
    </source>
</evidence>
<keyword evidence="8 9" id="KW-0413">Isomerase</keyword>
<proteinExistence type="inferred from homology"/>
<feature type="active site" description="Proton donor" evidence="9">
    <location>
        <position position="129"/>
    </location>
</feature>
<dbReference type="GO" id="GO:0005737">
    <property type="term" value="C:cytoplasm"/>
    <property type="evidence" value="ECO:0007669"/>
    <property type="project" value="UniProtKB-SubCell"/>
</dbReference>
<keyword evidence="12" id="KW-1185">Reference proteome</keyword>
<evidence type="ECO:0000256" key="5">
    <source>
        <dbReference type="ARBA" id="ARBA00022490"/>
    </source>
</evidence>
<keyword evidence="5 9" id="KW-0963">Cytoplasm</keyword>
<evidence type="ECO:0000256" key="9">
    <source>
        <dbReference type="HAMAP-Rule" id="MF_01014"/>
    </source>
</evidence>
<dbReference type="EC" id="5.3.1.16" evidence="9"/>
<keyword evidence="7 9" id="KW-0368">Histidine biosynthesis</keyword>
<dbReference type="CDD" id="cd04732">
    <property type="entry name" value="HisA"/>
    <property type="match status" value="1"/>
</dbReference>
<evidence type="ECO:0000256" key="4">
    <source>
        <dbReference type="ARBA" id="ARBA00009667"/>
    </source>
</evidence>
<protein>
    <recommendedName>
        <fullName evidence="9">1-(5-phosphoribosyl)-5-[(5-phosphoribosylamino)methylideneamino] imidazole-4-carboxamide isomerase</fullName>
        <ecNumber evidence="9">5.3.1.16</ecNumber>
    </recommendedName>
    <alternativeName>
        <fullName evidence="9">Phosphoribosylformimino-5-aminoimidazole carboxamide ribotide isomerase</fullName>
    </alternativeName>
</protein>
<gene>
    <name evidence="9" type="primary">hisA</name>
    <name evidence="11" type="ORF">EDC28_102517</name>
</gene>
<dbReference type="AlphaFoldDB" id="A0A3N1PDT1"/>
<dbReference type="SUPFAM" id="SSF51366">
    <property type="entry name" value="Ribulose-phoshate binding barrel"/>
    <property type="match status" value="1"/>
</dbReference>
<dbReference type="PANTHER" id="PTHR43090:SF2">
    <property type="entry name" value="1-(5-PHOSPHORIBOSYL)-5-[(5-PHOSPHORIBOSYLAMINO)METHYLIDENEAMINO] IMIDAZOLE-4-CARBOXAMIDE ISOMERASE"/>
    <property type="match status" value="1"/>
</dbReference>
<dbReference type="Gene3D" id="3.20.20.70">
    <property type="entry name" value="Aldolase class I"/>
    <property type="match status" value="1"/>
</dbReference>
<dbReference type="InterPro" id="IPR006062">
    <property type="entry name" value="His_biosynth"/>
</dbReference>
<dbReference type="STRING" id="584787.GCA_001247655_00465"/>
<evidence type="ECO:0000256" key="2">
    <source>
        <dbReference type="ARBA" id="ARBA00004496"/>
    </source>
</evidence>
<dbReference type="UniPathway" id="UPA00031">
    <property type="reaction ID" value="UER00009"/>
</dbReference>
<dbReference type="PANTHER" id="PTHR43090">
    <property type="entry name" value="1-(5-PHOSPHORIBOSYL)-5-[(5-PHOSPHORIBOSYLAMINO)METHYLIDENEAMINO] IMIDAZOLE-4-CARBOXAMIDE ISOMERASE"/>
    <property type="match status" value="1"/>
</dbReference>
<accession>A0A3N1PDT1</accession>
<evidence type="ECO:0000256" key="6">
    <source>
        <dbReference type="ARBA" id="ARBA00022605"/>
    </source>
</evidence>
<dbReference type="Pfam" id="PF00977">
    <property type="entry name" value="His_biosynth"/>
    <property type="match status" value="1"/>
</dbReference>
<sequence>MLIPALDILDGQVVRLFKGDYGQVTRYGADPAERFAAYAKAGAQYFHLVDLSGARDAAERQWSALRDVIRKSPLPLQVGGGVRCFEDVQQLLALGASRVVVGSLAIKNPSLVAGWLDALGPEKLVLALDVRFDGSDWFPASHGWLEKATQNLDSLLAYFMDNGAKHFLITDIDRDGTLTGANAELYGDITRRYPGIALQASGGVASLDELPKLKAAGVQGVILGKSLLDGKFTLEEASACWQNA</sequence>
<evidence type="ECO:0000256" key="1">
    <source>
        <dbReference type="ARBA" id="ARBA00000901"/>
    </source>
</evidence>
<dbReference type="EMBL" id="RJUL01000002">
    <property type="protein sequence ID" value="ROQ30124.1"/>
    <property type="molecule type" value="Genomic_DNA"/>
</dbReference>
<dbReference type="InterPro" id="IPR044524">
    <property type="entry name" value="Isoase_HisA-like"/>
</dbReference>
<organism evidence="11 12">
    <name type="scientific">Gallaecimonas pentaromativorans</name>
    <dbReference type="NCBI Taxonomy" id="584787"/>
    <lineage>
        <taxon>Bacteria</taxon>
        <taxon>Pseudomonadati</taxon>
        <taxon>Pseudomonadota</taxon>
        <taxon>Gammaproteobacteria</taxon>
        <taxon>Enterobacterales</taxon>
        <taxon>Gallaecimonadaceae</taxon>
        <taxon>Gallaecimonas</taxon>
    </lineage>
</organism>
<dbReference type="RefSeq" id="WP_123420903.1">
    <property type="nucleotide sequence ID" value="NZ_RJUL01000002.1"/>
</dbReference>
<comment type="similarity">
    <text evidence="4 9 10">Belongs to the HisA/HisF family.</text>
</comment>
<dbReference type="InterPro" id="IPR013785">
    <property type="entry name" value="Aldolase_TIM"/>
</dbReference>
<name>A0A3N1PDT1_9GAMM</name>
<dbReference type="InterPro" id="IPR011060">
    <property type="entry name" value="RibuloseP-bd_barrel"/>
</dbReference>
<comment type="pathway">
    <text evidence="3 9">Amino-acid biosynthesis; L-histidine biosynthesis; L-histidine from 5-phospho-alpha-D-ribose 1-diphosphate: step 4/9.</text>
</comment>
<keyword evidence="6 9" id="KW-0028">Amino-acid biosynthesis</keyword>
<dbReference type="HAMAP" id="MF_01014">
    <property type="entry name" value="HisA"/>
    <property type="match status" value="1"/>
</dbReference>